<dbReference type="AlphaFoldDB" id="A0A8A1LL47"/>
<sequence>MLPQTNYSRSRENAGPIIDFPSVVRCGAVWCGAGGCGAVNRHAAARSVADTHIKKTYIQCKRFNSPSASKGRESKKKIIISLFTI</sequence>
<evidence type="ECO:0000313" key="2">
    <source>
        <dbReference type="Proteomes" id="UP000663419"/>
    </source>
</evidence>
<dbReference type="Proteomes" id="UP000663419">
    <property type="component" value="Chromosome 3"/>
</dbReference>
<dbReference type="EMBL" id="CP069104">
    <property type="protein sequence ID" value="QSS54646.1"/>
    <property type="molecule type" value="Genomic_DNA"/>
</dbReference>
<evidence type="ECO:0000313" key="1">
    <source>
        <dbReference type="EMBL" id="QSS54646.1"/>
    </source>
</evidence>
<gene>
    <name evidence="1" type="ORF">I7I53_02276</name>
</gene>
<name>A0A8A1LL47_AJEC8</name>
<accession>A0A8A1LL47</accession>
<protein>
    <submittedName>
        <fullName evidence="1">Uncharacterized protein</fullName>
    </submittedName>
</protein>
<reference evidence="1" key="1">
    <citation type="submission" date="2021-01" db="EMBL/GenBank/DDBJ databases">
        <title>Chromosome-level genome assembly of a human fungal pathogen reveals clustering of transcriptionally co-regulated genes.</title>
        <authorList>
            <person name="Voorhies M."/>
            <person name="Cohen S."/>
            <person name="Shea T.P."/>
            <person name="Petrus S."/>
            <person name="Munoz J.F."/>
            <person name="Poplawski S."/>
            <person name="Goldman W.E."/>
            <person name="Michael T."/>
            <person name="Cuomo C.A."/>
            <person name="Sil A."/>
            <person name="Beyhan S."/>
        </authorList>
    </citation>
    <scope>NUCLEOTIDE SEQUENCE</scope>
    <source>
        <strain evidence="1">H88</strain>
    </source>
</reference>
<proteinExistence type="predicted"/>
<dbReference type="VEuPathDB" id="FungiDB:I7I53_02276"/>
<organism evidence="1 2">
    <name type="scientific">Ajellomyces capsulatus (strain H88)</name>
    <name type="common">Darling's disease fungus</name>
    <name type="synonym">Histoplasma capsulatum</name>
    <dbReference type="NCBI Taxonomy" id="544711"/>
    <lineage>
        <taxon>Eukaryota</taxon>
        <taxon>Fungi</taxon>
        <taxon>Dikarya</taxon>
        <taxon>Ascomycota</taxon>
        <taxon>Pezizomycotina</taxon>
        <taxon>Eurotiomycetes</taxon>
        <taxon>Eurotiomycetidae</taxon>
        <taxon>Onygenales</taxon>
        <taxon>Ajellomycetaceae</taxon>
        <taxon>Histoplasma</taxon>
    </lineage>
</organism>